<dbReference type="SMART" id="SM00382">
    <property type="entry name" value="AAA"/>
    <property type="match status" value="1"/>
</dbReference>
<dbReference type="RefSeq" id="WP_323437604.1">
    <property type="nucleotide sequence ID" value="NZ_JAYFUH010000028.1"/>
</dbReference>
<proteinExistence type="inferred from homology"/>
<sequence length="146" mass="15760">SIEQLGFSPEEAAGWNELVARPHGIVLVTGPTGSGKTTTLYSTLKRLATPDVTVCTVEDPIEMIAPEFNQMQVQANIDLDFAAGVRTLLRQDPDIIMIGEIRDLETAQMAVQASLTGHLVLSTLHTNDAPSAITRLLDLGVPHYLI</sequence>
<dbReference type="PANTHER" id="PTHR30258:SF13">
    <property type="entry name" value="SECRETION PATHWAY ATPASE-RELATED"/>
    <property type="match status" value="1"/>
</dbReference>
<dbReference type="InterPro" id="IPR027417">
    <property type="entry name" value="P-loop_NTPase"/>
</dbReference>
<feature type="non-terminal residue" evidence="5">
    <location>
        <position position="146"/>
    </location>
</feature>
<dbReference type="Pfam" id="PF00437">
    <property type="entry name" value="T2SSE"/>
    <property type="match status" value="1"/>
</dbReference>
<keyword evidence="2" id="KW-0547">Nucleotide-binding</keyword>
<keyword evidence="3" id="KW-0067">ATP-binding</keyword>
<evidence type="ECO:0000259" key="4">
    <source>
        <dbReference type="PROSITE" id="PS00662"/>
    </source>
</evidence>
<dbReference type="PANTHER" id="PTHR30258">
    <property type="entry name" value="TYPE II SECRETION SYSTEM PROTEIN GSPE-RELATED"/>
    <property type="match status" value="1"/>
</dbReference>
<evidence type="ECO:0000256" key="1">
    <source>
        <dbReference type="ARBA" id="ARBA00006611"/>
    </source>
</evidence>
<dbReference type="EMBL" id="JAYFUH010000028">
    <property type="protein sequence ID" value="MEA5665974.1"/>
    <property type="molecule type" value="Genomic_DNA"/>
</dbReference>
<dbReference type="Proteomes" id="UP001301653">
    <property type="component" value="Unassembled WGS sequence"/>
</dbReference>
<dbReference type="InterPro" id="IPR003593">
    <property type="entry name" value="AAA+_ATPase"/>
</dbReference>
<protein>
    <submittedName>
        <fullName evidence="5">ATPase, T2SS/T4P/T4SS family</fullName>
    </submittedName>
</protein>
<evidence type="ECO:0000256" key="3">
    <source>
        <dbReference type="ARBA" id="ARBA00022840"/>
    </source>
</evidence>
<accession>A0ABU5UY00</accession>
<dbReference type="PROSITE" id="PS00662">
    <property type="entry name" value="T2SP_E"/>
    <property type="match status" value="1"/>
</dbReference>
<evidence type="ECO:0000313" key="5">
    <source>
        <dbReference type="EMBL" id="MEA5665974.1"/>
    </source>
</evidence>
<feature type="non-terminal residue" evidence="5">
    <location>
        <position position="1"/>
    </location>
</feature>
<organism evidence="5 6">
    <name type="scientific">Stenotrophomonas capsici</name>
    <dbReference type="NCBI Taxonomy" id="3110230"/>
    <lineage>
        <taxon>Bacteria</taxon>
        <taxon>Pseudomonadati</taxon>
        <taxon>Pseudomonadota</taxon>
        <taxon>Gammaproteobacteria</taxon>
        <taxon>Lysobacterales</taxon>
        <taxon>Lysobacteraceae</taxon>
        <taxon>Stenotrophomonas</taxon>
    </lineage>
</organism>
<dbReference type="Gene3D" id="3.40.50.300">
    <property type="entry name" value="P-loop containing nucleotide triphosphate hydrolases"/>
    <property type="match status" value="1"/>
</dbReference>
<feature type="domain" description="Bacterial type II secretion system protein E" evidence="4">
    <location>
        <begin position="89"/>
        <end position="103"/>
    </location>
</feature>
<gene>
    <name evidence="5" type="ORF">VA603_00290</name>
</gene>
<comment type="similarity">
    <text evidence="1">Belongs to the GSP E family.</text>
</comment>
<name>A0ABU5UY00_9GAMM</name>
<evidence type="ECO:0000313" key="6">
    <source>
        <dbReference type="Proteomes" id="UP001301653"/>
    </source>
</evidence>
<dbReference type="InterPro" id="IPR001482">
    <property type="entry name" value="T2SS/T4SS_dom"/>
</dbReference>
<reference evidence="5 6" key="1">
    <citation type="submission" date="2023-12" db="EMBL/GenBank/DDBJ databases">
        <title>Stenotrophomonas guangdongensis sp. nov., isolated from wilted pepper plants (Capsicum annuum).</title>
        <authorList>
            <person name="Qiu M."/>
            <person name="Li Y."/>
            <person name="Liu Q."/>
            <person name="Zhang X."/>
            <person name="Huang Y."/>
            <person name="Guo R."/>
            <person name="Hu M."/>
            <person name="Zhou J."/>
            <person name="Zhou X."/>
        </authorList>
    </citation>
    <scope>NUCLEOTIDE SEQUENCE [LARGE SCALE GENOMIC DNA]</scope>
    <source>
        <strain evidence="5 6">MH1</strain>
    </source>
</reference>
<dbReference type="CDD" id="cd01129">
    <property type="entry name" value="PulE-GspE-like"/>
    <property type="match status" value="1"/>
</dbReference>
<evidence type="ECO:0000256" key="2">
    <source>
        <dbReference type="ARBA" id="ARBA00022741"/>
    </source>
</evidence>
<comment type="caution">
    <text evidence="5">The sequence shown here is derived from an EMBL/GenBank/DDBJ whole genome shotgun (WGS) entry which is preliminary data.</text>
</comment>
<keyword evidence="6" id="KW-1185">Reference proteome</keyword>
<dbReference type="SUPFAM" id="SSF52540">
    <property type="entry name" value="P-loop containing nucleoside triphosphate hydrolases"/>
    <property type="match status" value="1"/>
</dbReference>